<comment type="caution">
    <text evidence="1">The sequence shown here is derived from an EMBL/GenBank/DDBJ whole genome shotgun (WGS) entry which is preliminary data.</text>
</comment>
<dbReference type="Proteomes" id="UP000220752">
    <property type="component" value="Unassembled WGS sequence"/>
</dbReference>
<dbReference type="SMART" id="SM00710">
    <property type="entry name" value="PbH1"/>
    <property type="match status" value="6"/>
</dbReference>
<name>A0A2A6ZCB1_9FIRM</name>
<proteinExistence type="predicted"/>
<evidence type="ECO:0008006" key="3">
    <source>
        <dbReference type="Google" id="ProtNLM"/>
    </source>
</evidence>
<dbReference type="Gene3D" id="2.160.20.20">
    <property type="match status" value="1"/>
</dbReference>
<evidence type="ECO:0000313" key="1">
    <source>
        <dbReference type="EMBL" id="PDX58991.1"/>
    </source>
</evidence>
<dbReference type="EMBL" id="NMTQ01000021">
    <property type="protein sequence ID" value="PDX58991.1"/>
    <property type="molecule type" value="Genomic_DNA"/>
</dbReference>
<organism evidence="1 2">
    <name type="scientific">Faecalibacterium langellae</name>
    <dbReference type="NCBI Taxonomy" id="3435293"/>
    <lineage>
        <taxon>Bacteria</taxon>
        <taxon>Bacillati</taxon>
        <taxon>Bacillota</taxon>
        <taxon>Clostridia</taxon>
        <taxon>Eubacteriales</taxon>
        <taxon>Oscillospiraceae</taxon>
        <taxon>Faecalibacterium</taxon>
    </lineage>
</organism>
<dbReference type="InterPro" id="IPR011050">
    <property type="entry name" value="Pectin_lyase_fold/virulence"/>
</dbReference>
<keyword evidence="2" id="KW-1185">Reference proteome</keyword>
<evidence type="ECO:0000313" key="2">
    <source>
        <dbReference type="Proteomes" id="UP000220752"/>
    </source>
</evidence>
<protein>
    <recommendedName>
        <fullName evidence="3">SLH domain-containing protein</fullName>
    </recommendedName>
</protein>
<accession>A0A2A6ZCB1</accession>
<sequence length="613" mass="62870">MIGQEIDRQNSSGDYSEVSSLDQLTYTNNECKVRLTEDIVMTGAVTVNNGNRLTIDLNGHTLTAAANSQAFRIQNGALTIEDSGSTGVIQGSGTVTGNGGAIWMSSNDSNNALTLTGGTIRGFTATDGGGVYVSGGSFEMSGGTISACNAANAGGGVYVSSGSFEMSGGSIENCTAHEGAGVKVLASSGKASFSMSGSGEIKNCNQDGVSIAAIGGTSEFSMSGGTIEDNSGFGVWVDNGSAVMSGGSVKGSERYDIYIGSRAALTVKNTQVGGTVLNLGKITGQGSAEFTGTVENSGYAVAEITGCKIHRIEHRSPYKGTITDSPCDEYVYLLGRSWKIPSGAGESITLKVSSYLPPVMENSLEIPKGVTVTVDLAGKTLSAKESDFKIINHGTLTLIDSSTGGTLSIPIENDDDGVLNANGGTVTSEVTNKGTIKATGTPVTQFTGTLVNQEGASVTAGDFRGCMITNNGGTIGGDAIWDNPEPGPEQPGAGSEDGGAGAVIAALAVGTAVVGGGILLAHSYIQNNLPEGFAVPETRQELAVVLWNMAGKPEPASQQTYTDVQDEEVLKAVCWAVENELVTPETESTLGADVRVNRLQVIGAMYQTNKRKK</sequence>
<dbReference type="InterPro" id="IPR012332">
    <property type="entry name" value="Autotransporter_pectin_lyase_C"/>
</dbReference>
<dbReference type="AlphaFoldDB" id="A0A2A6ZCB1"/>
<dbReference type="InterPro" id="IPR006626">
    <property type="entry name" value="PbH1"/>
</dbReference>
<gene>
    <name evidence="1" type="ORF">CGS46_05750</name>
</gene>
<reference evidence="1 2" key="1">
    <citation type="journal article" date="2017" name="Front. Microbiol.">
        <title>New Insights into the Diversity of the Genus Faecalibacterium.</title>
        <authorList>
            <person name="Benevides L."/>
            <person name="Burman S."/>
            <person name="Martin R."/>
            <person name="Robert V."/>
            <person name="Thomas M."/>
            <person name="Miquel S."/>
            <person name="Chain F."/>
            <person name="Sokol H."/>
            <person name="Bermudez-Humaran L.G."/>
            <person name="Morrison M."/>
            <person name="Langella P."/>
            <person name="Azevedo V.A."/>
            <person name="Chatel J.M."/>
            <person name="Soares S."/>
        </authorList>
    </citation>
    <scope>NUCLEOTIDE SEQUENCE [LARGE SCALE GENOMIC DNA]</scope>
    <source>
        <strain evidence="2">CNCM I-4540</strain>
    </source>
</reference>
<dbReference type="SUPFAM" id="SSF51126">
    <property type="entry name" value="Pectin lyase-like"/>
    <property type="match status" value="1"/>
</dbReference>